<feature type="transmembrane region" description="Helical" evidence="6">
    <location>
        <begin position="169"/>
        <end position="192"/>
    </location>
</feature>
<evidence type="ECO:0000256" key="2">
    <source>
        <dbReference type="ARBA" id="ARBA00022448"/>
    </source>
</evidence>
<keyword evidence="2" id="KW-0813">Transport</keyword>
<organism evidence="8 9">
    <name type="scientific">Paenibacillus plantiphilus</name>
    <dbReference type="NCBI Taxonomy" id="2905650"/>
    <lineage>
        <taxon>Bacteria</taxon>
        <taxon>Bacillati</taxon>
        <taxon>Bacillota</taxon>
        <taxon>Bacilli</taxon>
        <taxon>Bacillales</taxon>
        <taxon>Paenibacillaceae</taxon>
        <taxon>Paenibacillus</taxon>
    </lineage>
</organism>
<evidence type="ECO:0000256" key="5">
    <source>
        <dbReference type="ARBA" id="ARBA00023136"/>
    </source>
</evidence>
<dbReference type="PROSITE" id="PS50850">
    <property type="entry name" value="MFS"/>
    <property type="match status" value="1"/>
</dbReference>
<gene>
    <name evidence="8" type="primary">fsr_2</name>
    <name evidence="8" type="ORF">PAECIP111893_02877</name>
</gene>
<dbReference type="SUPFAM" id="SSF103473">
    <property type="entry name" value="MFS general substrate transporter"/>
    <property type="match status" value="1"/>
</dbReference>
<dbReference type="InterPro" id="IPR020846">
    <property type="entry name" value="MFS_dom"/>
</dbReference>
<feature type="domain" description="Major facilitator superfamily (MFS) profile" evidence="7">
    <location>
        <begin position="43"/>
        <end position="427"/>
    </location>
</feature>
<feature type="transmembrane region" description="Helical" evidence="6">
    <location>
        <begin position="74"/>
        <end position="97"/>
    </location>
</feature>
<dbReference type="InterPro" id="IPR011701">
    <property type="entry name" value="MFS"/>
</dbReference>
<name>A0ABN8GLN9_9BACL</name>
<feature type="transmembrane region" description="Helical" evidence="6">
    <location>
        <begin position="32"/>
        <end position="54"/>
    </location>
</feature>
<feature type="transmembrane region" description="Helical" evidence="6">
    <location>
        <begin position="401"/>
        <end position="421"/>
    </location>
</feature>
<keyword evidence="3 6" id="KW-0812">Transmembrane</keyword>
<comment type="subcellular location">
    <subcellularLocation>
        <location evidence="1">Cell membrane</location>
        <topology evidence="1">Multi-pass membrane protein</topology>
    </subcellularLocation>
</comment>
<feature type="transmembrane region" description="Helical" evidence="6">
    <location>
        <begin position="247"/>
        <end position="267"/>
    </location>
</feature>
<dbReference type="EMBL" id="CAKMMF010000015">
    <property type="protein sequence ID" value="CAH1208723.1"/>
    <property type="molecule type" value="Genomic_DNA"/>
</dbReference>
<feature type="transmembrane region" description="Helical" evidence="6">
    <location>
        <begin position="373"/>
        <end position="395"/>
    </location>
</feature>
<evidence type="ECO:0000256" key="4">
    <source>
        <dbReference type="ARBA" id="ARBA00022989"/>
    </source>
</evidence>
<dbReference type="CDD" id="cd17478">
    <property type="entry name" value="MFS_FsR"/>
    <property type="match status" value="1"/>
</dbReference>
<evidence type="ECO:0000313" key="9">
    <source>
        <dbReference type="Proteomes" id="UP000838686"/>
    </source>
</evidence>
<feature type="transmembrane region" description="Helical" evidence="6">
    <location>
        <begin position="198"/>
        <end position="218"/>
    </location>
</feature>
<feature type="transmembrane region" description="Helical" evidence="6">
    <location>
        <begin position="109"/>
        <end position="126"/>
    </location>
</feature>
<feature type="transmembrane region" description="Helical" evidence="6">
    <location>
        <begin position="132"/>
        <end position="148"/>
    </location>
</feature>
<evidence type="ECO:0000256" key="6">
    <source>
        <dbReference type="SAM" id="Phobius"/>
    </source>
</evidence>
<sequence>MKSKIRIGGSDHSKGSADNYAMNTKAAVGQTASTIVPTTVFPILFAISIVHLLNDTMQSTVSALFPILKAELNLTYSQIGMIALAMNLTASVLQPLIGRYADIRPMPSILPIGVCFTLAGVVSLALAPNYATILLAVIAIGVGSAIFHPESSRVAYLAAGSRRGLAQSIFQVGGNIGSSLGPIMTAVIFVHLGQFGVIWFAFAAFAAIAIQVYVARWYSDQRLLPRHTAKPRGSAGGKASGLTQRQVLWAVIILVFLVISKNVYMASITSYYTFYLINDYGVTVSHAQWFLFAFLAAAAAGTFLGGPMTDRFGRRNIIWFSILGTAPFSILLPYANLFWTGVLAVLAGFILSSAFSIIVVYAQELMPGKIGLVSGLFFGLAFGVGGLGSALLGWIADATDIAFIMKVCAFLPLLGILAVLLPKDERLREQQ</sequence>
<evidence type="ECO:0000313" key="8">
    <source>
        <dbReference type="EMBL" id="CAH1208723.1"/>
    </source>
</evidence>
<feature type="transmembrane region" description="Helical" evidence="6">
    <location>
        <begin position="287"/>
        <end position="305"/>
    </location>
</feature>
<dbReference type="Gene3D" id="1.20.1250.20">
    <property type="entry name" value="MFS general substrate transporter like domains"/>
    <property type="match status" value="2"/>
</dbReference>
<feature type="transmembrane region" description="Helical" evidence="6">
    <location>
        <begin position="317"/>
        <end position="335"/>
    </location>
</feature>
<evidence type="ECO:0000256" key="1">
    <source>
        <dbReference type="ARBA" id="ARBA00004651"/>
    </source>
</evidence>
<accession>A0ABN8GLN9</accession>
<proteinExistence type="predicted"/>
<evidence type="ECO:0000259" key="7">
    <source>
        <dbReference type="PROSITE" id="PS50850"/>
    </source>
</evidence>
<reference evidence="8" key="1">
    <citation type="submission" date="2022-01" db="EMBL/GenBank/DDBJ databases">
        <authorList>
            <person name="Criscuolo A."/>
        </authorList>
    </citation>
    <scope>NUCLEOTIDE SEQUENCE</scope>
    <source>
        <strain evidence="8">CIP111893</strain>
    </source>
</reference>
<dbReference type="InterPro" id="IPR036259">
    <property type="entry name" value="MFS_trans_sf"/>
</dbReference>
<dbReference type="Pfam" id="PF07690">
    <property type="entry name" value="MFS_1"/>
    <property type="match status" value="1"/>
</dbReference>
<feature type="transmembrane region" description="Helical" evidence="6">
    <location>
        <begin position="341"/>
        <end position="361"/>
    </location>
</feature>
<keyword evidence="4 6" id="KW-1133">Transmembrane helix</keyword>
<evidence type="ECO:0000256" key="3">
    <source>
        <dbReference type="ARBA" id="ARBA00022692"/>
    </source>
</evidence>
<dbReference type="Proteomes" id="UP000838686">
    <property type="component" value="Unassembled WGS sequence"/>
</dbReference>
<keyword evidence="5 6" id="KW-0472">Membrane</keyword>
<keyword evidence="9" id="KW-1185">Reference proteome</keyword>
<dbReference type="PANTHER" id="PTHR43129">
    <property type="entry name" value="FOSMIDOMYCIN RESISTANCE PROTEIN"/>
    <property type="match status" value="1"/>
</dbReference>
<protein>
    <submittedName>
        <fullName evidence="8">Fosmidomycin resistance protein</fullName>
    </submittedName>
</protein>
<dbReference type="PANTHER" id="PTHR43129:SF1">
    <property type="entry name" value="FOSMIDOMYCIN RESISTANCE PROTEIN"/>
    <property type="match status" value="1"/>
</dbReference>
<comment type="caution">
    <text evidence="8">The sequence shown here is derived from an EMBL/GenBank/DDBJ whole genome shotgun (WGS) entry which is preliminary data.</text>
</comment>